<dbReference type="AlphaFoldDB" id="A0A5M6C1E7"/>
<accession>A0A5M6C1E7</accession>
<evidence type="ECO:0000313" key="1">
    <source>
        <dbReference type="EMBL" id="WWD17907.1"/>
    </source>
</evidence>
<reference evidence="1" key="1">
    <citation type="submission" date="2017-08" db="EMBL/GenBank/DDBJ databases">
        <authorList>
            <person name="Cuomo C."/>
            <person name="Billmyre B."/>
            <person name="Heitman J."/>
        </authorList>
    </citation>
    <scope>NUCLEOTIDE SEQUENCE</scope>
    <source>
        <strain evidence="1">CBS 12478</strain>
    </source>
</reference>
<organism evidence="1 2">
    <name type="scientific">Kwoniella shandongensis</name>
    <dbReference type="NCBI Taxonomy" id="1734106"/>
    <lineage>
        <taxon>Eukaryota</taxon>
        <taxon>Fungi</taxon>
        <taxon>Dikarya</taxon>
        <taxon>Basidiomycota</taxon>
        <taxon>Agaricomycotina</taxon>
        <taxon>Tremellomycetes</taxon>
        <taxon>Tremellales</taxon>
        <taxon>Cryptococcaceae</taxon>
        <taxon>Kwoniella</taxon>
    </lineage>
</organism>
<dbReference type="RefSeq" id="XP_031861358.1">
    <property type="nucleotide sequence ID" value="XM_032004493.1"/>
</dbReference>
<gene>
    <name evidence="1" type="ORF">CI109_102352</name>
</gene>
<name>A0A5M6C1E7_9TREE</name>
<protein>
    <submittedName>
        <fullName evidence="1">Uncharacterized protein</fullName>
    </submittedName>
</protein>
<dbReference type="Proteomes" id="UP000322225">
    <property type="component" value="Chromosome 4"/>
</dbReference>
<dbReference type="KEGG" id="ksn:43588628"/>
<reference evidence="1" key="2">
    <citation type="submission" date="2024-01" db="EMBL/GenBank/DDBJ databases">
        <title>Comparative genomics of Cryptococcus and Kwoniella reveals pathogenesis evolution and contrasting modes of karyotype evolution via chromosome fusion or intercentromeric recombination.</title>
        <authorList>
            <person name="Coelho M.A."/>
            <person name="David-Palma M."/>
            <person name="Shea T."/>
            <person name="Bowers K."/>
            <person name="McGinley-Smith S."/>
            <person name="Mohammad A.W."/>
            <person name="Gnirke A."/>
            <person name="Yurkov A.M."/>
            <person name="Nowrousian M."/>
            <person name="Sun S."/>
            <person name="Cuomo C.A."/>
            <person name="Heitman J."/>
        </authorList>
    </citation>
    <scope>NUCLEOTIDE SEQUENCE</scope>
    <source>
        <strain evidence="1">CBS 12478</strain>
    </source>
</reference>
<keyword evidence="2" id="KW-1185">Reference proteome</keyword>
<proteinExistence type="predicted"/>
<dbReference type="EMBL" id="CP144054">
    <property type="protein sequence ID" value="WWD17907.1"/>
    <property type="molecule type" value="Genomic_DNA"/>
</dbReference>
<sequence>MTTIISQRALPSLALSEDVLFSIVTSPPIAKTIIFLQQAFKVGYELVKQTLSDEKNRVIMILSIVILILLNLVGSRARLARLESRFSYEGDNEEKSDVCVSQIQGQQCEGDRLRGKSRLGSESGITRSTVLTIRRSTIRSRAKPKSKPIAESDIMTNTNLKSDKKHIPQPDTELTPSEFDSMLASCSTSPHSNLTQVIIPSYSSIWPETYLAALAMAMETDGIVLLRKGWVTRDLVSGKIAIRNDGMTIDELLQREWKGIEWID</sequence>
<evidence type="ECO:0000313" key="2">
    <source>
        <dbReference type="Proteomes" id="UP000322225"/>
    </source>
</evidence>
<dbReference type="GeneID" id="43588628"/>